<protein>
    <submittedName>
        <fullName evidence="1">Uncharacterized protein</fullName>
    </submittedName>
</protein>
<dbReference type="Proteomes" id="UP001056120">
    <property type="component" value="Linkage Group LG03"/>
</dbReference>
<reference evidence="2" key="1">
    <citation type="journal article" date="2022" name="Mol. Ecol. Resour.">
        <title>The genomes of chicory, endive, great burdock and yacon provide insights into Asteraceae palaeo-polyploidization history and plant inulin production.</title>
        <authorList>
            <person name="Fan W."/>
            <person name="Wang S."/>
            <person name="Wang H."/>
            <person name="Wang A."/>
            <person name="Jiang F."/>
            <person name="Liu H."/>
            <person name="Zhao H."/>
            <person name="Xu D."/>
            <person name="Zhang Y."/>
        </authorList>
    </citation>
    <scope>NUCLEOTIDE SEQUENCE [LARGE SCALE GENOMIC DNA]</scope>
    <source>
        <strain evidence="2">cv. Yunnan</strain>
    </source>
</reference>
<name>A0ACB9JL12_9ASTR</name>
<comment type="caution">
    <text evidence="1">The sequence shown here is derived from an EMBL/GenBank/DDBJ whole genome shotgun (WGS) entry which is preliminary data.</text>
</comment>
<organism evidence="1 2">
    <name type="scientific">Smallanthus sonchifolius</name>
    <dbReference type="NCBI Taxonomy" id="185202"/>
    <lineage>
        <taxon>Eukaryota</taxon>
        <taxon>Viridiplantae</taxon>
        <taxon>Streptophyta</taxon>
        <taxon>Embryophyta</taxon>
        <taxon>Tracheophyta</taxon>
        <taxon>Spermatophyta</taxon>
        <taxon>Magnoliopsida</taxon>
        <taxon>eudicotyledons</taxon>
        <taxon>Gunneridae</taxon>
        <taxon>Pentapetalae</taxon>
        <taxon>asterids</taxon>
        <taxon>campanulids</taxon>
        <taxon>Asterales</taxon>
        <taxon>Asteraceae</taxon>
        <taxon>Asteroideae</taxon>
        <taxon>Heliantheae alliance</taxon>
        <taxon>Millerieae</taxon>
        <taxon>Smallanthus</taxon>
    </lineage>
</organism>
<keyword evidence="2" id="KW-1185">Reference proteome</keyword>
<dbReference type="EMBL" id="CM042020">
    <property type="protein sequence ID" value="KAI3821009.1"/>
    <property type="molecule type" value="Genomic_DNA"/>
</dbReference>
<gene>
    <name evidence="1" type="ORF">L1987_08565</name>
</gene>
<reference evidence="1 2" key="2">
    <citation type="journal article" date="2022" name="Mol. Ecol. Resour.">
        <title>The genomes of chicory, endive, great burdock and yacon provide insights into Asteraceae paleo-polyploidization history and plant inulin production.</title>
        <authorList>
            <person name="Fan W."/>
            <person name="Wang S."/>
            <person name="Wang H."/>
            <person name="Wang A."/>
            <person name="Jiang F."/>
            <person name="Liu H."/>
            <person name="Zhao H."/>
            <person name="Xu D."/>
            <person name="Zhang Y."/>
        </authorList>
    </citation>
    <scope>NUCLEOTIDE SEQUENCE [LARGE SCALE GENOMIC DNA]</scope>
    <source>
        <strain evidence="2">cv. Yunnan</strain>
        <tissue evidence="1">Leaves</tissue>
    </source>
</reference>
<accession>A0ACB9JL12</accession>
<proteinExistence type="predicted"/>
<evidence type="ECO:0000313" key="2">
    <source>
        <dbReference type="Proteomes" id="UP001056120"/>
    </source>
</evidence>
<evidence type="ECO:0000313" key="1">
    <source>
        <dbReference type="EMBL" id="KAI3821009.1"/>
    </source>
</evidence>
<sequence>MEVMQRHLQETNHDIRATREEVRRATREKGLCEICEIYPFALSCCDETISAAITTLSAGDLMAYLDYIGPPDDLVHLVRMRLQERNLTWMLDLMDDYYNPSSSSSCD</sequence>